<comment type="caution">
    <text evidence="1">The sequence shown here is derived from an EMBL/GenBank/DDBJ whole genome shotgun (WGS) entry which is preliminary data.</text>
</comment>
<organism evidence="1 2">
    <name type="scientific">Atlanticothrix silvestris CENA357</name>
    <dbReference type="NCBI Taxonomy" id="1725252"/>
    <lineage>
        <taxon>Bacteria</taxon>
        <taxon>Bacillati</taxon>
        <taxon>Cyanobacteriota</taxon>
        <taxon>Cyanophyceae</taxon>
        <taxon>Nostocales</taxon>
        <taxon>Nodulariaceae</taxon>
        <taxon>Atlanticothrix</taxon>
        <taxon>Atlanticothrix silvestris</taxon>
    </lineage>
</organism>
<proteinExistence type="predicted"/>
<dbReference type="RefSeq" id="WP_214439134.1">
    <property type="nucleotide sequence ID" value="NZ_JAECZB010000020.1"/>
</dbReference>
<sequence length="230" mass="26834">MQNLYIYQQLEQSYEFKTTNIKDYASRAFEFDGVDDYVYVENFEWNSGGPVTVELWVKVNTTDIQENVTFCVGFQENPNRFQVHLPWSDRMLYWDYGNCSRTGGVEIDYTSYLDKWTHIALVSQGKGGRFKGIYLNGTLVASDNISDGPKIPLKKLIIGKWGDLYFKGKIDNFRIWNIVRSQEQICAYMNNRLQGNEPGLVGYWHLDNRLAKDYSHNRNHGTWNGKYCIV</sequence>
<gene>
    <name evidence="1" type="ORF">I8751_10720</name>
</gene>
<evidence type="ECO:0000313" key="2">
    <source>
        <dbReference type="Proteomes" id="UP000599391"/>
    </source>
</evidence>
<dbReference type="Gene3D" id="2.60.120.200">
    <property type="match status" value="1"/>
</dbReference>
<dbReference type="InterPro" id="IPR013320">
    <property type="entry name" value="ConA-like_dom_sf"/>
</dbReference>
<name>A0A8J7L592_9CYAN</name>
<evidence type="ECO:0000313" key="1">
    <source>
        <dbReference type="EMBL" id="MBH8552832.1"/>
    </source>
</evidence>
<keyword evidence="2" id="KW-1185">Reference proteome</keyword>
<reference evidence="1 2" key="1">
    <citation type="journal article" date="2021" name="Int. J. Syst. Evol. Microbiol.">
        <title>Amazonocrinis nigriterrae gen. nov., sp. nov., Atlanticothrix silvestris gen. nov., sp. nov. and Dendronalium phyllosphericum gen. nov., sp. nov., nostocacean cyanobacteria from Brazilian environments.</title>
        <authorList>
            <person name="Alvarenga D.O."/>
            <person name="Andreote A.P.D."/>
            <person name="Branco L.H.Z."/>
            <person name="Delbaje E."/>
            <person name="Cruz R.B."/>
            <person name="Varani A.M."/>
            <person name="Fiore M.F."/>
        </authorList>
    </citation>
    <scope>NUCLEOTIDE SEQUENCE [LARGE SCALE GENOMIC DNA]</scope>
    <source>
        <strain evidence="1 2">CENA357</strain>
    </source>
</reference>
<dbReference type="SUPFAM" id="SSF49899">
    <property type="entry name" value="Concanavalin A-like lectins/glucanases"/>
    <property type="match status" value="1"/>
</dbReference>
<dbReference type="AlphaFoldDB" id="A0A8J7L592"/>
<protein>
    <submittedName>
        <fullName evidence="1">LamG domain-containing protein</fullName>
    </submittedName>
</protein>
<dbReference type="EMBL" id="JAECZB010000020">
    <property type="protein sequence ID" value="MBH8552832.1"/>
    <property type="molecule type" value="Genomic_DNA"/>
</dbReference>
<dbReference type="Proteomes" id="UP000599391">
    <property type="component" value="Unassembled WGS sequence"/>
</dbReference>
<accession>A0A8J7L592</accession>
<dbReference type="Pfam" id="PF13385">
    <property type="entry name" value="Laminin_G_3"/>
    <property type="match status" value="1"/>
</dbReference>